<dbReference type="InterPro" id="IPR055166">
    <property type="entry name" value="Transc_reg_Sar_Rot_HTH"/>
</dbReference>
<keyword evidence="5" id="KW-0804">Transcription</keyword>
<dbReference type="GO" id="GO:0005737">
    <property type="term" value="C:cytoplasm"/>
    <property type="evidence" value="ECO:0007669"/>
    <property type="project" value="UniProtKB-SubCell"/>
</dbReference>
<keyword evidence="2" id="KW-0963">Cytoplasm</keyword>
<dbReference type="PANTHER" id="PTHR33164:SF5">
    <property type="entry name" value="ORGANIC HYDROPEROXIDE RESISTANCE TRANSCRIPTIONAL REGULATOR"/>
    <property type="match status" value="1"/>
</dbReference>
<proteinExistence type="predicted"/>
<evidence type="ECO:0000256" key="1">
    <source>
        <dbReference type="ARBA" id="ARBA00004496"/>
    </source>
</evidence>
<dbReference type="FunFam" id="1.10.10.10:FF:000163">
    <property type="entry name" value="MarR family transcriptional regulator"/>
    <property type="match status" value="1"/>
</dbReference>
<organism evidence="7 8">
    <name type="scientific">Methylobrevis pamukkalensis</name>
    <dbReference type="NCBI Taxonomy" id="1439726"/>
    <lineage>
        <taxon>Bacteria</taxon>
        <taxon>Pseudomonadati</taxon>
        <taxon>Pseudomonadota</taxon>
        <taxon>Alphaproteobacteria</taxon>
        <taxon>Hyphomicrobiales</taxon>
        <taxon>Pleomorphomonadaceae</taxon>
        <taxon>Methylobrevis</taxon>
    </lineage>
</organism>
<name>A0A1E3H6Y7_9HYPH</name>
<dbReference type="PROSITE" id="PS50995">
    <property type="entry name" value="HTH_MARR_2"/>
    <property type="match status" value="1"/>
</dbReference>
<dbReference type="SUPFAM" id="SSF46785">
    <property type="entry name" value="Winged helix' DNA-binding domain"/>
    <property type="match status" value="1"/>
</dbReference>
<dbReference type="PATRIC" id="fig|1439726.3.peg.629"/>
<dbReference type="InterPro" id="IPR000835">
    <property type="entry name" value="HTH_MarR-typ"/>
</dbReference>
<dbReference type="EMBL" id="MCRJ01000008">
    <property type="protein sequence ID" value="ODN72082.1"/>
    <property type="molecule type" value="Genomic_DNA"/>
</dbReference>
<evidence type="ECO:0000313" key="8">
    <source>
        <dbReference type="Proteomes" id="UP000094622"/>
    </source>
</evidence>
<dbReference type="SMART" id="SM00347">
    <property type="entry name" value="HTH_MARR"/>
    <property type="match status" value="1"/>
</dbReference>
<dbReference type="Proteomes" id="UP000094622">
    <property type="component" value="Unassembled WGS sequence"/>
</dbReference>
<sequence length="159" mass="17512">MSDTTNTRRRAPNLDRQLCFATYSASRAFTRLYRSLLAPLGLTYPQYLAMLVLWEADNVPLKTIGEKLTLDSGTLTPLLKRLEEAGLVTRRRSAHDERQVLIALTPKGDGLREAAAAIPREIGAAIGRPLPDILALHQDLKDLEAALNAASDKRETVHG</sequence>
<dbReference type="AlphaFoldDB" id="A0A1E3H6Y7"/>
<protein>
    <submittedName>
        <fullName evidence="7">Organic hydroperoxide resistance transcriptional regulator</fullName>
    </submittedName>
</protein>
<dbReference type="OrthoDB" id="9806864at2"/>
<gene>
    <name evidence="7" type="primary">ohrR</name>
    <name evidence="7" type="ORF">A6302_00597</name>
</gene>
<dbReference type="Pfam" id="PF22381">
    <property type="entry name" value="Staph_reg_Sar_Rot"/>
    <property type="match status" value="1"/>
</dbReference>
<dbReference type="RefSeq" id="WP_069305735.1">
    <property type="nucleotide sequence ID" value="NZ_MCRJ01000008.1"/>
</dbReference>
<feature type="domain" description="HTH marR-type" evidence="6">
    <location>
        <begin position="15"/>
        <end position="152"/>
    </location>
</feature>
<dbReference type="InterPro" id="IPR036388">
    <property type="entry name" value="WH-like_DNA-bd_sf"/>
</dbReference>
<dbReference type="Gene3D" id="1.10.10.10">
    <property type="entry name" value="Winged helix-like DNA-binding domain superfamily/Winged helix DNA-binding domain"/>
    <property type="match status" value="1"/>
</dbReference>
<accession>A0A1E3H6Y7</accession>
<keyword evidence="3" id="KW-0805">Transcription regulation</keyword>
<dbReference type="PRINTS" id="PR00598">
    <property type="entry name" value="HTHMARR"/>
</dbReference>
<keyword evidence="8" id="KW-1185">Reference proteome</keyword>
<dbReference type="GO" id="GO:0006950">
    <property type="term" value="P:response to stress"/>
    <property type="evidence" value="ECO:0007669"/>
    <property type="project" value="TreeGrafter"/>
</dbReference>
<evidence type="ECO:0000256" key="4">
    <source>
        <dbReference type="ARBA" id="ARBA00023125"/>
    </source>
</evidence>
<dbReference type="InterPro" id="IPR039422">
    <property type="entry name" value="MarR/SlyA-like"/>
</dbReference>
<keyword evidence="4" id="KW-0238">DNA-binding</keyword>
<evidence type="ECO:0000256" key="2">
    <source>
        <dbReference type="ARBA" id="ARBA00022490"/>
    </source>
</evidence>
<reference evidence="7 8" key="1">
    <citation type="submission" date="2016-07" db="EMBL/GenBank/DDBJ databases">
        <title>Draft Genome Sequence of Methylobrevis pamukkalensis PK2.</title>
        <authorList>
            <person name="Vasilenko O.V."/>
            <person name="Doronina N.V."/>
            <person name="Shmareva M.N."/>
            <person name="Tarlachkov S.V."/>
            <person name="Mustakhimov I."/>
            <person name="Trotsenko Y.A."/>
        </authorList>
    </citation>
    <scope>NUCLEOTIDE SEQUENCE [LARGE SCALE GENOMIC DNA]</scope>
    <source>
        <strain evidence="7 8">PK2</strain>
    </source>
</reference>
<dbReference type="GO" id="GO:0003700">
    <property type="term" value="F:DNA-binding transcription factor activity"/>
    <property type="evidence" value="ECO:0007669"/>
    <property type="project" value="InterPro"/>
</dbReference>
<evidence type="ECO:0000313" key="7">
    <source>
        <dbReference type="EMBL" id="ODN72082.1"/>
    </source>
</evidence>
<evidence type="ECO:0000256" key="5">
    <source>
        <dbReference type="ARBA" id="ARBA00023163"/>
    </source>
</evidence>
<dbReference type="InterPro" id="IPR036390">
    <property type="entry name" value="WH_DNA-bd_sf"/>
</dbReference>
<dbReference type="PANTHER" id="PTHR33164">
    <property type="entry name" value="TRANSCRIPTIONAL REGULATOR, MARR FAMILY"/>
    <property type="match status" value="1"/>
</dbReference>
<evidence type="ECO:0000259" key="6">
    <source>
        <dbReference type="PROSITE" id="PS50995"/>
    </source>
</evidence>
<comment type="caution">
    <text evidence="7">The sequence shown here is derived from an EMBL/GenBank/DDBJ whole genome shotgun (WGS) entry which is preliminary data.</text>
</comment>
<evidence type="ECO:0000256" key="3">
    <source>
        <dbReference type="ARBA" id="ARBA00023015"/>
    </source>
</evidence>
<comment type="subcellular location">
    <subcellularLocation>
        <location evidence="1">Cytoplasm</location>
    </subcellularLocation>
</comment>
<dbReference type="GO" id="GO:0003677">
    <property type="term" value="F:DNA binding"/>
    <property type="evidence" value="ECO:0007669"/>
    <property type="project" value="UniProtKB-KW"/>
</dbReference>